<accession>A0A0G4IQ63</accession>
<sequence length="297" mass="31693">MADRAGSSGAGRLGSLSTASDRLRGRGRGRGLRKFAPTVAPRRAPAAAEPNASAVPKLLEVAQKPAVEGKEAARKRPERVAPKAKVAFVATETKKSSFVPNDRALRTTSSIVQTTPSGSPTHDDFDDMAIDGDIKPRVDDFAPTVLPFPFDAEPDRDSKVKREHTKETVASLVQRHHDGDGDGVMLWQLPRQLPVSTASQPNVKSEPGKSDHDPKKGAQNTPPSGLVGKLVVYASGRVMLRFGDVDFEVSRAADYPFRQEVVDVDLASKDCYRVGAIGSRIVTSVVVPDAACSGSTC</sequence>
<dbReference type="GO" id="GO:0005666">
    <property type="term" value="C:RNA polymerase III complex"/>
    <property type="evidence" value="ECO:0007669"/>
    <property type="project" value="InterPro"/>
</dbReference>
<dbReference type="GO" id="GO:0042797">
    <property type="term" value="P:tRNA transcription by RNA polymerase III"/>
    <property type="evidence" value="ECO:0007669"/>
    <property type="project" value="TreeGrafter"/>
</dbReference>
<keyword evidence="8" id="KW-1185">Reference proteome</keyword>
<dbReference type="OrthoDB" id="1736710at2759"/>
<keyword evidence="7" id="KW-0496">Mitochondrion</keyword>
<feature type="region of interest" description="Disordered" evidence="5">
    <location>
        <begin position="107"/>
        <end position="134"/>
    </location>
</feature>
<feature type="region of interest" description="Disordered" evidence="5">
    <location>
        <begin position="195"/>
        <end position="224"/>
    </location>
</feature>
<evidence type="ECO:0008006" key="10">
    <source>
        <dbReference type="Google" id="ProtNLM"/>
    </source>
</evidence>
<evidence type="ECO:0000313" key="8">
    <source>
        <dbReference type="Proteomes" id="UP000039324"/>
    </source>
</evidence>
<name>A0A0G4IQ63_PLABS</name>
<dbReference type="Proteomes" id="UP000290189">
    <property type="component" value="Unassembled WGS sequence"/>
</dbReference>
<dbReference type="PANTHER" id="PTHR13408:SF0">
    <property type="entry name" value="DNA-DIRECTED RNA POLYMERASE III SUBUNIT RPC4"/>
    <property type="match status" value="1"/>
</dbReference>
<dbReference type="STRING" id="37360.A0A0G4IQ63"/>
<feature type="compositionally biased region" description="Low complexity" evidence="5">
    <location>
        <begin position="36"/>
        <end position="55"/>
    </location>
</feature>
<feature type="region of interest" description="Disordered" evidence="5">
    <location>
        <begin position="1"/>
        <end position="55"/>
    </location>
</feature>
<dbReference type="InterPro" id="IPR007811">
    <property type="entry name" value="RPC4"/>
</dbReference>
<dbReference type="EMBL" id="OVEO01000008">
    <property type="protein sequence ID" value="SPQ97813.1"/>
    <property type="molecule type" value="Genomic_DNA"/>
</dbReference>
<reference evidence="7 9" key="2">
    <citation type="submission" date="2018-03" db="EMBL/GenBank/DDBJ databases">
        <authorList>
            <person name="Fogelqvist J."/>
        </authorList>
    </citation>
    <scope>NUCLEOTIDE SEQUENCE [LARGE SCALE GENOMIC DNA]</scope>
</reference>
<reference evidence="6 8" key="1">
    <citation type="submission" date="2015-02" db="EMBL/GenBank/DDBJ databases">
        <authorList>
            <person name="Chooi Y.-H."/>
        </authorList>
    </citation>
    <scope>NUCLEOTIDE SEQUENCE [LARGE SCALE GENOMIC DNA]</scope>
    <source>
        <strain evidence="6">E3</strain>
    </source>
</reference>
<organism evidence="6 8">
    <name type="scientific">Plasmodiophora brassicae</name>
    <name type="common">Clubroot disease agent</name>
    <dbReference type="NCBI Taxonomy" id="37360"/>
    <lineage>
        <taxon>Eukaryota</taxon>
        <taxon>Sar</taxon>
        <taxon>Rhizaria</taxon>
        <taxon>Endomyxa</taxon>
        <taxon>Phytomyxea</taxon>
        <taxon>Plasmodiophorida</taxon>
        <taxon>Plasmodiophoridae</taxon>
        <taxon>Plasmodiophora</taxon>
    </lineage>
</organism>
<evidence type="ECO:0000256" key="3">
    <source>
        <dbReference type="ARBA" id="ARBA00023163"/>
    </source>
</evidence>
<proteinExistence type="predicted"/>
<dbReference type="AlphaFoldDB" id="A0A0G4IQ63"/>
<evidence type="ECO:0000256" key="1">
    <source>
        <dbReference type="ARBA" id="ARBA00004123"/>
    </source>
</evidence>
<dbReference type="PANTHER" id="PTHR13408">
    <property type="entry name" value="DNA-DIRECTED RNA POLYMERASE III"/>
    <property type="match status" value="1"/>
</dbReference>
<evidence type="ECO:0000313" key="7">
    <source>
        <dbReference type="EMBL" id="SPQ97813.1"/>
    </source>
</evidence>
<keyword evidence="4" id="KW-0539">Nucleus</keyword>
<dbReference type="EMBL" id="CDSF01000079">
    <property type="protein sequence ID" value="CEO97503.1"/>
    <property type="molecule type" value="Genomic_DNA"/>
</dbReference>
<dbReference type="GO" id="GO:0003677">
    <property type="term" value="F:DNA binding"/>
    <property type="evidence" value="ECO:0007669"/>
    <property type="project" value="InterPro"/>
</dbReference>
<feature type="compositionally biased region" description="Basic and acidic residues" evidence="5">
    <location>
        <begin position="206"/>
        <end position="216"/>
    </location>
</feature>
<evidence type="ECO:0000256" key="5">
    <source>
        <dbReference type="SAM" id="MobiDB-lite"/>
    </source>
</evidence>
<evidence type="ECO:0000256" key="4">
    <source>
        <dbReference type="ARBA" id="ARBA00023242"/>
    </source>
</evidence>
<evidence type="ECO:0000313" key="6">
    <source>
        <dbReference type="EMBL" id="CEO97503.1"/>
    </source>
</evidence>
<geneLocation type="mitochondrion" evidence="7"/>
<evidence type="ECO:0000313" key="9">
    <source>
        <dbReference type="Proteomes" id="UP000290189"/>
    </source>
</evidence>
<protein>
    <recommendedName>
        <fullName evidence="10">DNA-directed RNA polymerase III subunit RPC4</fullName>
    </recommendedName>
</protein>
<keyword evidence="3" id="KW-0804">Transcription</keyword>
<keyword evidence="2" id="KW-0240">DNA-directed RNA polymerase</keyword>
<feature type="compositionally biased region" description="Polar residues" evidence="5">
    <location>
        <begin position="107"/>
        <end position="120"/>
    </location>
</feature>
<gene>
    <name evidence="6" type="ORF">PBRA_000848</name>
    <name evidence="7" type="ORF">PLBR_LOCUS5028</name>
</gene>
<dbReference type="Proteomes" id="UP000039324">
    <property type="component" value="Unassembled WGS sequence"/>
</dbReference>
<comment type="subcellular location">
    <subcellularLocation>
        <location evidence="1">Nucleus</location>
    </subcellularLocation>
</comment>
<dbReference type="Pfam" id="PF05132">
    <property type="entry name" value="RNA_pol_Rpc4"/>
    <property type="match status" value="1"/>
</dbReference>
<evidence type="ECO:0000256" key="2">
    <source>
        <dbReference type="ARBA" id="ARBA00022478"/>
    </source>
</evidence>